<dbReference type="SUPFAM" id="SSF47413">
    <property type="entry name" value="lambda repressor-like DNA-binding domains"/>
    <property type="match status" value="1"/>
</dbReference>
<dbReference type="PATRIC" id="fig|92835.4.peg.949"/>
<protein>
    <submittedName>
        <fullName evidence="5">HTH-type transcriptional regulator DegA</fullName>
    </submittedName>
</protein>
<dbReference type="InterPro" id="IPR000843">
    <property type="entry name" value="HTH_LacI"/>
</dbReference>
<dbReference type="GO" id="GO:0000976">
    <property type="term" value="F:transcription cis-regulatory region binding"/>
    <property type="evidence" value="ECO:0007669"/>
    <property type="project" value="TreeGrafter"/>
</dbReference>
<dbReference type="STRING" id="92835.RS81_00930"/>
<dbReference type="InterPro" id="IPR028082">
    <property type="entry name" value="Peripla_BP_I"/>
</dbReference>
<dbReference type="Gene3D" id="3.40.50.2300">
    <property type="match status" value="2"/>
</dbReference>
<dbReference type="EMBL" id="JYIZ01000038">
    <property type="protein sequence ID" value="KJL43325.1"/>
    <property type="molecule type" value="Genomic_DNA"/>
</dbReference>
<sequence>MQDVARHAGVSVMTVSNVVNDHPHVRAATRQKVLDAIAELGYHVNTTARNLRQGRTGVIGLAVPEIDRPYYGLLASLLIERAAARGYELVIEQTSAERDRELTSVTRSRLRSYDGLILSAVRLHDHDATLLRGEFPLVVLGERSFSEPLDQVVMDNERGGRLATAHLIAQGSRRIGVIGGRLGLAQEIDVSTTRTRGYVAALADAGIALDEDLVRFTELSYEGGREAAARLLTDVEGLDGLFCVTDVAAVGAMRAVRDAGRTVPGDVRVVGFDDVALASHLTPSLTSIAPDHAAMADATIDLLLGRIDGSRGQGDYRTFVGPVELIARESSAS</sequence>
<evidence type="ECO:0000256" key="2">
    <source>
        <dbReference type="ARBA" id="ARBA00023125"/>
    </source>
</evidence>
<dbReference type="PANTHER" id="PTHR30146:SF109">
    <property type="entry name" value="HTH-TYPE TRANSCRIPTIONAL REGULATOR GALS"/>
    <property type="match status" value="1"/>
</dbReference>
<proteinExistence type="predicted"/>
<dbReference type="Gene3D" id="1.10.260.40">
    <property type="entry name" value="lambda repressor-like DNA-binding domains"/>
    <property type="match status" value="1"/>
</dbReference>
<dbReference type="PANTHER" id="PTHR30146">
    <property type="entry name" value="LACI-RELATED TRANSCRIPTIONAL REPRESSOR"/>
    <property type="match status" value="1"/>
</dbReference>
<keyword evidence="1" id="KW-0805">Transcription regulation</keyword>
<evidence type="ECO:0000313" key="6">
    <source>
        <dbReference type="Proteomes" id="UP000033956"/>
    </source>
</evidence>
<dbReference type="OrthoDB" id="2854648at2"/>
<dbReference type="CDD" id="cd01392">
    <property type="entry name" value="HTH_LacI"/>
    <property type="match status" value="1"/>
</dbReference>
<evidence type="ECO:0000259" key="4">
    <source>
        <dbReference type="PROSITE" id="PS50932"/>
    </source>
</evidence>
<dbReference type="SMART" id="SM00354">
    <property type="entry name" value="HTH_LACI"/>
    <property type="match status" value="1"/>
</dbReference>
<evidence type="ECO:0000313" key="5">
    <source>
        <dbReference type="EMBL" id="KJL43325.1"/>
    </source>
</evidence>
<dbReference type="Pfam" id="PF13377">
    <property type="entry name" value="Peripla_BP_3"/>
    <property type="match status" value="1"/>
</dbReference>
<dbReference type="Pfam" id="PF00356">
    <property type="entry name" value="LacI"/>
    <property type="match status" value="1"/>
</dbReference>
<accession>A0A0M2HG74</accession>
<keyword evidence="6" id="KW-1185">Reference proteome</keyword>
<dbReference type="InterPro" id="IPR010982">
    <property type="entry name" value="Lambda_DNA-bd_dom_sf"/>
</dbReference>
<dbReference type="GO" id="GO:0003700">
    <property type="term" value="F:DNA-binding transcription factor activity"/>
    <property type="evidence" value="ECO:0007669"/>
    <property type="project" value="TreeGrafter"/>
</dbReference>
<dbReference type="SUPFAM" id="SSF53822">
    <property type="entry name" value="Periplasmic binding protein-like I"/>
    <property type="match status" value="1"/>
</dbReference>
<dbReference type="Proteomes" id="UP000033956">
    <property type="component" value="Unassembled WGS sequence"/>
</dbReference>
<feature type="domain" description="HTH lacI-type" evidence="4">
    <location>
        <begin position="1"/>
        <end position="53"/>
    </location>
</feature>
<evidence type="ECO:0000256" key="3">
    <source>
        <dbReference type="ARBA" id="ARBA00023163"/>
    </source>
</evidence>
<dbReference type="CDD" id="cd06267">
    <property type="entry name" value="PBP1_LacI_sugar_binding-like"/>
    <property type="match status" value="1"/>
</dbReference>
<dbReference type="PROSITE" id="PS00356">
    <property type="entry name" value="HTH_LACI_1"/>
    <property type="match status" value="1"/>
</dbReference>
<dbReference type="AlphaFoldDB" id="A0A0M2HG74"/>
<comment type="caution">
    <text evidence="5">The sequence shown here is derived from an EMBL/GenBank/DDBJ whole genome shotgun (WGS) entry which is preliminary data.</text>
</comment>
<organism evidence="5 6">
    <name type="scientific">Microbacterium terrae</name>
    <dbReference type="NCBI Taxonomy" id="69369"/>
    <lineage>
        <taxon>Bacteria</taxon>
        <taxon>Bacillati</taxon>
        <taxon>Actinomycetota</taxon>
        <taxon>Actinomycetes</taxon>
        <taxon>Micrococcales</taxon>
        <taxon>Microbacteriaceae</taxon>
        <taxon>Microbacterium</taxon>
    </lineage>
</organism>
<keyword evidence="2" id="KW-0238">DNA-binding</keyword>
<reference evidence="5 6" key="1">
    <citation type="submission" date="2015-02" db="EMBL/GenBank/DDBJ databases">
        <title>Draft genome sequences of ten Microbacterium spp. with emphasis on heavy metal contaminated environments.</title>
        <authorList>
            <person name="Corretto E."/>
        </authorList>
    </citation>
    <scope>NUCLEOTIDE SEQUENCE [LARGE SCALE GENOMIC DNA]</scope>
    <source>
        <strain evidence="5 6">DSM 12510</strain>
    </source>
</reference>
<name>A0A0M2HG74_9MICO</name>
<gene>
    <name evidence="5" type="primary">degA_1</name>
    <name evidence="5" type="ORF">RS81_00930</name>
</gene>
<keyword evidence="3" id="KW-0804">Transcription</keyword>
<dbReference type="InterPro" id="IPR046335">
    <property type="entry name" value="LacI/GalR-like_sensor"/>
</dbReference>
<evidence type="ECO:0000256" key="1">
    <source>
        <dbReference type="ARBA" id="ARBA00023015"/>
    </source>
</evidence>
<dbReference type="PROSITE" id="PS50932">
    <property type="entry name" value="HTH_LACI_2"/>
    <property type="match status" value="1"/>
</dbReference>